<evidence type="ECO:0008006" key="4">
    <source>
        <dbReference type="Google" id="ProtNLM"/>
    </source>
</evidence>
<feature type="signal peptide" evidence="1">
    <location>
        <begin position="1"/>
        <end position="25"/>
    </location>
</feature>
<proteinExistence type="predicted"/>
<sequence length="147" mass="17606">MGNLLSLTRNAVLTLSFIFGTQAFAETPKNDAQTIEEMNKFADESAKMRETHIQQMREVHVKHINEMYDRKLAHNKEMTLLWKQMKPGDKKANKELKSQIKDKHKAFDKEDEAFRDDFKENVLKKKNKEFREIMHNRMKEMKEKYKD</sequence>
<name>A0ABU5VUN5_9BACT</name>
<organism evidence="2 3">
    <name type="scientific">Bacteriovorax antarcticus</name>
    <dbReference type="NCBI Taxonomy" id="3088717"/>
    <lineage>
        <taxon>Bacteria</taxon>
        <taxon>Pseudomonadati</taxon>
        <taxon>Bdellovibrionota</taxon>
        <taxon>Bacteriovoracia</taxon>
        <taxon>Bacteriovoracales</taxon>
        <taxon>Bacteriovoracaceae</taxon>
        <taxon>Bacteriovorax</taxon>
    </lineage>
</organism>
<dbReference type="EMBL" id="JAYGJQ010000002">
    <property type="protein sequence ID" value="MEA9356766.1"/>
    <property type="molecule type" value="Genomic_DNA"/>
</dbReference>
<keyword evidence="3" id="KW-1185">Reference proteome</keyword>
<evidence type="ECO:0000256" key="1">
    <source>
        <dbReference type="SAM" id="SignalP"/>
    </source>
</evidence>
<evidence type="ECO:0000313" key="3">
    <source>
        <dbReference type="Proteomes" id="UP001302274"/>
    </source>
</evidence>
<keyword evidence="1" id="KW-0732">Signal</keyword>
<gene>
    <name evidence="2" type="ORF">SHI21_11145</name>
</gene>
<feature type="chain" id="PRO_5046905640" description="LTXXQ motif family protein" evidence="1">
    <location>
        <begin position="26"/>
        <end position="147"/>
    </location>
</feature>
<accession>A0ABU5VUN5</accession>
<dbReference type="Proteomes" id="UP001302274">
    <property type="component" value="Unassembled WGS sequence"/>
</dbReference>
<reference evidence="2 3" key="1">
    <citation type="submission" date="2023-11" db="EMBL/GenBank/DDBJ databases">
        <title>A Novel Polar Bacteriovorax (B. antarcticus) Isolated from the Biocrust in Antarctica.</title>
        <authorList>
            <person name="Mun W."/>
            <person name="Choi S.Y."/>
            <person name="Mitchell R.J."/>
        </authorList>
    </citation>
    <scope>NUCLEOTIDE SEQUENCE [LARGE SCALE GENOMIC DNA]</scope>
    <source>
        <strain evidence="2 3">PP10</strain>
    </source>
</reference>
<protein>
    <recommendedName>
        <fullName evidence="4">LTXXQ motif family protein</fullName>
    </recommendedName>
</protein>
<comment type="caution">
    <text evidence="2">The sequence shown here is derived from an EMBL/GenBank/DDBJ whole genome shotgun (WGS) entry which is preliminary data.</text>
</comment>
<dbReference type="RefSeq" id="WP_323576663.1">
    <property type="nucleotide sequence ID" value="NZ_JAYGJQ010000002.1"/>
</dbReference>
<evidence type="ECO:0000313" key="2">
    <source>
        <dbReference type="EMBL" id="MEA9356766.1"/>
    </source>
</evidence>